<dbReference type="Gene3D" id="3.40.50.2300">
    <property type="match status" value="2"/>
</dbReference>
<reference evidence="5 6" key="1">
    <citation type="submission" date="2023-08" db="EMBL/GenBank/DDBJ databases">
        <title>Achromobacter seleniivolatilans sp. nov., isolated from seleniferous soil.</title>
        <authorList>
            <person name="Zhang S."/>
            <person name="Li K."/>
            <person name="Peng J."/>
            <person name="Zhao Q."/>
            <person name="Wang H."/>
            <person name="Guo Y."/>
        </authorList>
    </citation>
    <scope>NUCLEOTIDE SEQUENCE [LARGE SCALE GENOMIC DNA]</scope>
    <source>
        <strain evidence="5 6">R39</strain>
    </source>
</reference>
<dbReference type="Pfam" id="PF13377">
    <property type="entry name" value="Peripla_BP_3"/>
    <property type="match status" value="1"/>
</dbReference>
<dbReference type="PROSITE" id="PS50932">
    <property type="entry name" value="HTH_LACI_2"/>
    <property type="match status" value="1"/>
</dbReference>
<dbReference type="Pfam" id="PF00356">
    <property type="entry name" value="LacI"/>
    <property type="match status" value="1"/>
</dbReference>
<keyword evidence="1" id="KW-0805">Transcription regulation</keyword>
<dbReference type="Gene3D" id="1.10.260.40">
    <property type="entry name" value="lambda repressor-like DNA-binding domains"/>
    <property type="match status" value="1"/>
</dbReference>
<dbReference type="InterPro" id="IPR028082">
    <property type="entry name" value="Peripla_BP_I"/>
</dbReference>
<dbReference type="SUPFAM" id="SSF53822">
    <property type="entry name" value="Periplasmic binding protein-like I"/>
    <property type="match status" value="1"/>
</dbReference>
<dbReference type="PANTHER" id="PTHR30146">
    <property type="entry name" value="LACI-RELATED TRANSCRIPTIONAL REPRESSOR"/>
    <property type="match status" value="1"/>
</dbReference>
<organism evidence="5 6">
    <name type="scientific">Achromobacter seleniivolatilans</name>
    <dbReference type="NCBI Taxonomy" id="3047478"/>
    <lineage>
        <taxon>Bacteria</taxon>
        <taxon>Pseudomonadati</taxon>
        <taxon>Pseudomonadota</taxon>
        <taxon>Betaproteobacteria</taxon>
        <taxon>Burkholderiales</taxon>
        <taxon>Alcaligenaceae</taxon>
        <taxon>Achromobacter</taxon>
    </lineage>
</organism>
<evidence type="ECO:0000259" key="4">
    <source>
        <dbReference type="PROSITE" id="PS50932"/>
    </source>
</evidence>
<keyword evidence="2 5" id="KW-0238">DNA-binding</keyword>
<name>A0ABY9M6M7_9BURK</name>
<dbReference type="CDD" id="cd01392">
    <property type="entry name" value="HTH_LacI"/>
    <property type="match status" value="1"/>
</dbReference>
<dbReference type="InterPro" id="IPR046335">
    <property type="entry name" value="LacI/GalR-like_sensor"/>
</dbReference>
<dbReference type="InterPro" id="IPR000843">
    <property type="entry name" value="HTH_LacI"/>
</dbReference>
<gene>
    <name evidence="5" type="ORF">RAS12_03605</name>
</gene>
<dbReference type="RefSeq" id="WP_306945203.1">
    <property type="nucleotide sequence ID" value="NZ_CP132976.1"/>
</dbReference>
<dbReference type="EMBL" id="CP132976">
    <property type="protein sequence ID" value="WMD21467.1"/>
    <property type="molecule type" value="Genomic_DNA"/>
</dbReference>
<dbReference type="CDD" id="cd01575">
    <property type="entry name" value="PBP1_GntR"/>
    <property type="match status" value="1"/>
</dbReference>
<accession>A0ABY9M6M7</accession>
<dbReference type="SUPFAM" id="SSF47413">
    <property type="entry name" value="lambda repressor-like DNA-binding domains"/>
    <property type="match status" value="1"/>
</dbReference>
<keyword evidence="3" id="KW-0804">Transcription</keyword>
<keyword evidence="6" id="KW-1185">Reference proteome</keyword>
<dbReference type="PANTHER" id="PTHR30146:SF33">
    <property type="entry name" value="TRANSCRIPTIONAL REGULATOR"/>
    <property type="match status" value="1"/>
</dbReference>
<evidence type="ECO:0000313" key="6">
    <source>
        <dbReference type="Proteomes" id="UP001234798"/>
    </source>
</evidence>
<evidence type="ECO:0000256" key="2">
    <source>
        <dbReference type="ARBA" id="ARBA00023125"/>
    </source>
</evidence>
<dbReference type="GO" id="GO:0003677">
    <property type="term" value="F:DNA binding"/>
    <property type="evidence" value="ECO:0007669"/>
    <property type="project" value="UniProtKB-KW"/>
</dbReference>
<dbReference type="SMART" id="SM00354">
    <property type="entry name" value="HTH_LACI"/>
    <property type="match status" value="1"/>
</dbReference>
<feature type="domain" description="HTH lacI-type" evidence="4">
    <location>
        <begin position="9"/>
        <end position="63"/>
    </location>
</feature>
<evidence type="ECO:0000313" key="5">
    <source>
        <dbReference type="EMBL" id="WMD21467.1"/>
    </source>
</evidence>
<evidence type="ECO:0000256" key="3">
    <source>
        <dbReference type="ARBA" id="ARBA00023163"/>
    </source>
</evidence>
<dbReference type="Proteomes" id="UP001234798">
    <property type="component" value="Chromosome"/>
</dbReference>
<dbReference type="PROSITE" id="PS00356">
    <property type="entry name" value="HTH_LACI_1"/>
    <property type="match status" value="1"/>
</dbReference>
<proteinExistence type="predicted"/>
<protein>
    <submittedName>
        <fullName evidence="5">LacI family DNA-binding transcriptional regulator</fullName>
    </submittedName>
</protein>
<sequence>MSSIKQKSITLHDVAREAGVSLITASRALGNPDRVSEKTVARVQAAADAIGYIPNLLAGGLKSRRSRTVAALVPIISVQQFLPTIEALTAMLDREGYQLLLGQTGYDRAREAALLNSMVGRQVDGIVMAGLLDDTPAKARIRAAGIPVVETWDITDDPFDMLVGFSHLGVGRAVADYFLAKGWTRFGVATGDDKRALIRRQGFVDRIGHDVPTAAVPAPSNLGSGRQAGAELLTKDPSIRAIFCSSDTLAEGVLTEARVRGLRVPEDLAVCGFGGTSFSGHLAPTLTTVHVDGSRIGSEAGRILLARCRGETPEEPFIDVGFRVIERESTAGR</sequence>
<dbReference type="InterPro" id="IPR010982">
    <property type="entry name" value="Lambda_DNA-bd_dom_sf"/>
</dbReference>
<evidence type="ECO:0000256" key="1">
    <source>
        <dbReference type="ARBA" id="ARBA00023015"/>
    </source>
</evidence>